<name>A0A090G463_MESPL</name>
<organism evidence="2 3">
    <name type="scientific">Mesorhizobium plurifarium</name>
    <dbReference type="NCBI Taxonomy" id="69974"/>
    <lineage>
        <taxon>Bacteria</taxon>
        <taxon>Pseudomonadati</taxon>
        <taxon>Pseudomonadota</taxon>
        <taxon>Alphaproteobacteria</taxon>
        <taxon>Hyphomicrobiales</taxon>
        <taxon>Phyllobacteriaceae</taxon>
        <taxon>Mesorhizobium</taxon>
    </lineage>
</organism>
<reference evidence="2 3" key="1">
    <citation type="submission" date="2014-08" db="EMBL/GenBank/DDBJ databases">
        <authorList>
            <person name="Moulin Lionel"/>
        </authorList>
    </citation>
    <scope>NUCLEOTIDE SEQUENCE [LARGE SCALE GENOMIC DNA]</scope>
</reference>
<protein>
    <recommendedName>
        <fullName evidence="4">DUF982 domain-containing protein</fullName>
    </recommendedName>
</protein>
<sequence length="102" mass="10730">MTLVRPADGVSPGATRDGGAAMDEAWFSRPVPVANGISGEINNVLNANQAIDLLTKHWRGAGSQKHKTALRACRQAMNGGIAADLARDALIDAAREAHMLVE</sequence>
<dbReference type="EMBL" id="CCNE01000006">
    <property type="protein sequence ID" value="CDX52027.1"/>
    <property type="molecule type" value="Genomic_DNA"/>
</dbReference>
<dbReference type="InterPro" id="IPR010385">
    <property type="entry name" value="DUF982"/>
</dbReference>
<dbReference type="Pfam" id="PF06169">
    <property type="entry name" value="DUF982"/>
    <property type="match status" value="1"/>
</dbReference>
<evidence type="ECO:0000313" key="2">
    <source>
        <dbReference type="EMBL" id="CDX52027.1"/>
    </source>
</evidence>
<proteinExistence type="predicted"/>
<dbReference type="Gene3D" id="6.10.250.730">
    <property type="match status" value="1"/>
</dbReference>
<feature type="region of interest" description="Disordered" evidence="1">
    <location>
        <begin position="1"/>
        <end position="20"/>
    </location>
</feature>
<evidence type="ECO:0008006" key="4">
    <source>
        <dbReference type="Google" id="ProtNLM"/>
    </source>
</evidence>
<evidence type="ECO:0000313" key="3">
    <source>
        <dbReference type="Proteomes" id="UP000046122"/>
    </source>
</evidence>
<gene>
    <name evidence="2" type="ORF">MPL3365_140171</name>
</gene>
<evidence type="ECO:0000256" key="1">
    <source>
        <dbReference type="SAM" id="MobiDB-lite"/>
    </source>
</evidence>
<dbReference type="AlphaFoldDB" id="A0A090G463"/>
<accession>A0A090G463</accession>
<dbReference type="Proteomes" id="UP000046122">
    <property type="component" value="Unassembled WGS sequence"/>
</dbReference>